<dbReference type="InterPro" id="IPR017853">
    <property type="entry name" value="GH"/>
</dbReference>
<dbReference type="KEGG" id="mrob:HH214_19480"/>
<dbReference type="Proteomes" id="UP000503278">
    <property type="component" value="Chromosome"/>
</dbReference>
<dbReference type="AlphaFoldDB" id="A0A7L5EAF5"/>
<protein>
    <recommendedName>
        <fullName evidence="4">O-glycosyl hydrolase</fullName>
    </recommendedName>
</protein>
<gene>
    <name evidence="2" type="ORF">HH214_19480</name>
</gene>
<dbReference type="Gene3D" id="2.60.40.1180">
    <property type="entry name" value="Golgi alpha-mannosidase II"/>
    <property type="match status" value="1"/>
</dbReference>
<keyword evidence="3" id="KW-1185">Reference proteome</keyword>
<dbReference type="EMBL" id="CP051682">
    <property type="protein sequence ID" value="QJD97903.1"/>
    <property type="molecule type" value="Genomic_DNA"/>
</dbReference>
<evidence type="ECO:0000256" key="1">
    <source>
        <dbReference type="SAM" id="SignalP"/>
    </source>
</evidence>
<dbReference type="Gene3D" id="3.20.20.80">
    <property type="entry name" value="Glycosidases"/>
    <property type="match status" value="1"/>
</dbReference>
<sequence>MLSIKYRLLTLIFFLFTAYAYSQPQVTAWGNVTGIRKKGQLFSFETSLQYIQNDGKQILTTGREKQRPRYTRNNNAQTITTNLDSLFFLETITDNGNGKAQIDVKLTSHIDTNITGAYFVIRLPHPDFSQSRLMFNNNKQPLDWKVLSSNSLKNMPATSSGSFIYTSPATQLRVKTENKDSILVRKDAQTGDVYIYYPILLNHITKGQIVNKSFTIEVSGLVDKSSINLVLNATQQGRSFAGLGGNFRLQNPTTDPQVIDYSLENLRVAWGRVEMPWRFWHPDLHIDPIQNAKAGKLPTQVSKAMEMAQRLGKMGIPFVLSAWSAPNWAIEGTFHNEPVNGIWGNPLDAEHMQKIYVSIADYIIYLKDNYGVEPKLFSFNESDLGINIRLTAQQHDDFIKGLGAYFQSRGIQTKMLLGDNSDANSYTFIYPALNDAQARKYIGAISFHSWRGWETSTLQKWADAASKINVPLLVAEGSIDAAAWQYPAIFQEPDYAREEINLYMRLLSICQPASILQWQLTADYSPLAGGGIFGDNLPLRPTQRFWNLKQLSSTPAGLSAMPLQCNKADVSGAALGNTATGTYAIHLVNNGSTREVALTGLPNNATSFNVYITDKENAFKLLGNKKVSNGQIRFKTPAESYISLFSSK</sequence>
<proteinExistence type="predicted"/>
<name>A0A7L5EAF5_9SPHI</name>
<evidence type="ECO:0000313" key="2">
    <source>
        <dbReference type="EMBL" id="QJD97903.1"/>
    </source>
</evidence>
<evidence type="ECO:0000313" key="3">
    <source>
        <dbReference type="Proteomes" id="UP000503278"/>
    </source>
</evidence>
<keyword evidence="1" id="KW-0732">Signal</keyword>
<evidence type="ECO:0008006" key="4">
    <source>
        <dbReference type="Google" id="ProtNLM"/>
    </source>
</evidence>
<dbReference type="InterPro" id="IPR013780">
    <property type="entry name" value="Glyco_hydro_b"/>
</dbReference>
<dbReference type="RefSeq" id="WP_169610490.1">
    <property type="nucleotide sequence ID" value="NZ_CP051682.1"/>
</dbReference>
<feature type="signal peptide" evidence="1">
    <location>
        <begin position="1"/>
        <end position="20"/>
    </location>
</feature>
<dbReference type="SUPFAM" id="SSF51445">
    <property type="entry name" value="(Trans)glycosidases"/>
    <property type="match status" value="1"/>
</dbReference>
<feature type="chain" id="PRO_5029858212" description="O-glycosyl hydrolase" evidence="1">
    <location>
        <begin position="21"/>
        <end position="648"/>
    </location>
</feature>
<organism evidence="2 3">
    <name type="scientific">Mucilaginibacter robiniae</name>
    <dbReference type="NCBI Taxonomy" id="2728022"/>
    <lineage>
        <taxon>Bacteria</taxon>
        <taxon>Pseudomonadati</taxon>
        <taxon>Bacteroidota</taxon>
        <taxon>Sphingobacteriia</taxon>
        <taxon>Sphingobacteriales</taxon>
        <taxon>Sphingobacteriaceae</taxon>
        <taxon>Mucilaginibacter</taxon>
    </lineage>
</organism>
<reference evidence="2 3" key="1">
    <citation type="submission" date="2020-04" db="EMBL/GenBank/DDBJ databases">
        <title>Genome sequencing of novel species.</title>
        <authorList>
            <person name="Heo J."/>
            <person name="Kim S.-J."/>
            <person name="Kim J.-S."/>
            <person name="Hong S.-B."/>
            <person name="Kwon S.-W."/>
        </authorList>
    </citation>
    <scope>NUCLEOTIDE SEQUENCE [LARGE SCALE GENOMIC DNA]</scope>
    <source>
        <strain evidence="2 3">F39-2</strain>
    </source>
</reference>
<accession>A0A7L5EAF5</accession>